<gene>
    <name evidence="5" type="ORF">HC176_11500</name>
</gene>
<dbReference type="Proteomes" id="UP000760545">
    <property type="component" value="Unassembled WGS sequence"/>
</dbReference>
<dbReference type="Pfam" id="PF00175">
    <property type="entry name" value="NAD_binding_1"/>
    <property type="match status" value="1"/>
</dbReference>
<dbReference type="PROSITE" id="PS50902">
    <property type="entry name" value="FLAVODOXIN_LIKE"/>
    <property type="match status" value="1"/>
</dbReference>
<dbReference type="PROSITE" id="PS51384">
    <property type="entry name" value="FAD_FR"/>
    <property type="match status" value="1"/>
</dbReference>
<feature type="transmembrane region" description="Helical" evidence="2">
    <location>
        <begin position="172"/>
        <end position="197"/>
    </location>
</feature>
<comment type="caution">
    <text evidence="5">The sequence shown here is derived from an EMBL/GenBank/DDBJ whole genome shotgun (WGS) entry which is preliminary data.</text>
</comment>
<name>A0ABX1DIH1_9FLAO</name>
<feature type="transmembrane region" description="Helical" evidence="2">
    <location>
        <begin position="12"/>
        <end position="33"/>
    </location>
</feature>
<dbReference type="SUPFAM" id="SSF52343">
    <property type="entry name" value="Ferredoxin reductase-like, C-terminal NADP-linked domain"/>
    <property type="match status" value="1"/>
</dbReference>
<evidence type="ECO:0000313" key="6">
    <source>
        <dbReference type="Proteomes" id="UP000760545"/>
    </source>
</evidence>
<keyword evidence="1" id="KW-0285">Flavoprotein</keyword>
<keyword evidence="2" id="KW-1133">Transmembrane helix</keyword>
<organism evidence="5 6">
    <name type="scientific">Tamlana crocina</name>
    <dbReference type="NCBI Taxonomy" id="393006"/>
    <lineage>
        <taxon>Bacteria</taxon>
        <taxon>Pseudomonadati</taxon>
        <taxon>Bacteroidota</taxon>
        <taxon>Flavobacteriia</taxon>
        <taxon>Flavobacteriales</taxon>
        <taxon>Flavobacteriaceae</taxon>
        <taxon>Tamlana</taxon>
    </lineage>
</organism>
<feature type="domain" description="FAD-binding FR-type" evidence="4">
    <location>
        <begin position="495"/>
        <end position="594"/>
    </location>
</feature>
<evidence type="ECO:0000313" key="5">
    <source>
        <dbReference type="EMBL" id="NJX16111.1"/>
    </source>
</evidence>
<accession>A0ABX1DIH1</accession>
<dbReference type="InterPro" id="IPR005625">
    <property type="entry name" value="PepSY-ass_TM"/>
</dbReference>
<evidence type="ECO:0000259" key="4">
    <source>
        <dbReference type="PROSITE" id="PS51384"/>
    </source>
</evidence>
<keyword evidence="2" id="KW-0812">Transmembrane</keyword>
<dbReference type="InterPro" id="IPR039261">
    <property type="entry name" value="FNR_nucleotide-bd"/>
</dbReference>
<dbReference type="SUPFAM" id="SSF52218">
    <property type="entry name" value="Flavoproteins"/>
    <property type="match status" value="1"/>
</dbReference>
<feature type="transmembrane region" description="Helical" evidence="2">
    <location>
        <begin position="130"/>
        <end position="151"/>
    </location>
</feature>
<dbReference type="PANTHER" id="PTHR19384">
    <property type="entry name" value="NITRIC OXIDE SYNTHASE-RELATED"/>
    <property type="match status" value="1"/>
</dbReference>
<dbReference type="Pfam" id="PF00258">
    <property type="entry name" value="Flavodoxin_1"/>
    <property type="match status" value="1"/>
</dbReference>
<reference evidence="5 6" key="1">
    <citation type="submission" date="2020-03" db="EMBL/GenBank/DDBJ databases">
        <title>Tamlana sp. nov, isolated from XXX.</title>
        <authorList>
            <person name="Cao W.R."/>
        </authorList>
    </citation>
    <scope>NUCLEOTIDE SEQUENCE [LARGE SCALE GENOMIC DNA]</scope>
    <source>
        <strain evidence="5 6">HST1-43</strain>
    </source>
</reference>
<proteinExistence type="predicted"/>
<dbReference type="PRINTS" id="PR00371">
    <property type="entry name" value="FPNCR"/>
</dbReference>
<dbReference type="InterPro" id="IPR001433">
    <property type="entry name" value="OxRdtase_FAD/NAD-bd"/>
</dbReference>
<evidence type="ECO:0000256" key="1">
    <source>
        <dbReference type="ARBA" id="ARBA00022630"/>
    </source>
</evidence>
<dbReference type="EMBL" id="JAAVJS010000015">
    <property type="protein sequence ID" value="NJX16111.1"/>
    <property type="molecule type" value="Genomic_DNA"/>
</dbReference>
<dbReference type="Gene3D" id="3.40.50.80">
    <property type="entry name" value="Nucleotide-binding domain of ferredoxin-NADP reductase (FNR) module"/>
    <property type="match status" value="1"/>
</dbReference>
<evidence type="ECO:0000256" key="2">
    <source>
        <dbReference type="SAM" id="Phobius"/>
    </source>
</evidence>
<dbReference type="InterPro" id="IPR001709">
    <property type="entry name" value="Flavoprot_Pyr_Nucl_cyt_Rdtase"/>
</dbReference>
<sequence>MSISIWRYSHLALAVSSFIFIFLASVTGIILAFQPISEQLQPFEVADLDEVTVAETISAFQEMYPEIIDIKVDANHFVLASVITEEGDNLEGYFNPNTAEYLGEELKPSPFFQWVTNFHRSLFLKSVGRFFVGLCSFLLFLIAVSGTVLIVKRQRSFKKFFSRIVNDDFNQYWHVVLGRLSLIPIIIITTTGVYLSFDKFDLLPESQAKHQVNFESLSETPKQEISDFNVFRNTSLSEIQSIEFPFSPDVEDYFTLKLNNKEMLVNQFTGEVLSDINISEFSVFTALSLNLHTGKGSILWSVILAIATVNILFFIYSGFAMTFKRRASRLKNKFKKDEAEFVILVGSENGSTVAYANALHKQLLASGKTSYITELNHYSTFKTAKQIVAITATYGQGEAPTNANKFLKLTEEIEQEQPFSFSVVGFGSLAYPDFCKFAEDANQAFLKLKNATQLTELHTINDKSFEAFDAWVKNWNSKLNLSLTIPEDKLTAKPKNLKRFVVVEKELAQVSADNTFSVTLKPKWPKTIKSGDLLAIYPKNDHRERLYSIGRINGHVHLSIKLHECGLGSGYLNDLSERQTFKARIVKNPAFHFPKKVSRAILIANGTGIAPFLGMIDENKNQVETHLYWGIRRKSSSETIIAGLQKDLERNRLNTLNLACSQEGQKQYVQDTIKTDAALITKTLSENGVIMVCGSLAMQNSVFAVLKSICAEHSLKPFEFYRENQQIKTDCY</sequence>
<dbReference type="InterPro" id="IPR008254">
    <property type="entry name" value="Flavodoxin/NO_synth"/>
</dbReference>
<dbReference type="RefSeq" id="WP_167918432.1">
    <property type="nucleotide sequence ID" value="NZ_JAAVJS010000015.1"/>
</dbReference>
<dbReference type="InterPro" id="IPR017938">
    <property type="entry name" value="Riboflavin_synthase-like_b-brl"/>
</dbReference>
<keyword evidence="6" id="KW-1185">Reference proteome</keyword>
<dbReference type="Gene3D" id="3.40.50.360">
    <property type="match status" value="1"/>
</dbReference>
<feature type="transmembrane region" description="Helical" evidence="2">
    <location>
        <begin position="298"/>
        <end position="323"/>
    </location>
</feature>
<dbReference type="InterPro" id="IPR029039">
    <property type="entry name" value="Flavoprotein-like_sf"/>
</dbReference>
<evidence type="ECO:0000259" key="3">
    <source>
        <dbReference type="PROSITE" id="PS50902"/>
    </source>
</evidence>
<feature type="domain" description="Flavodoxin-like" evidence="3">
    <location>
        <begin position="341"/>
        <end position="480"/>
    </location>
</feature>
<protein>
    <submittedName>
        <fullName evidence="5">FAD-binding oxidoreductase</fullName>
    </submittedName>
</protein>
<dbReference type="InterPro" id="IPR017927">
    <property type="entry name" value="FAD-bd_FR_type"/>
</dbReference>
<keyword evidence="2" id="KW-0472">Membrane</keyword>
<dbReference type="Pfam" id="PF03929">
    <property type="entry name" value="PepSY_TM"/>
    <property type="match status" value="1"/>
</dbReference>
<dbReference type="SUPFAM" id="SSF63380">
    <property type="entry name" value="Riboflavin synthase domain-like"/>
    <property type="match status" value="1"/>
</dbReference>